<evidence type="ECO:0000259" key="3">
    <source>
        <dbReference type="PROSITE" id="PS50002"/>
    </source>
</evidence>
<dbReference type="PANTHER" id="PTHR14167">
    <property type="entry name" value="SH3 DOMAIN-CONTAINING"/>
    <property type="match status" value="1"/>
</dbReference>
<dbReference type="PANTHER" id="PTHR14167:SF92">
    <property type="entry name" value="CIN85 AND CD2AP RELATED, ISOFORM J"/>
    <property type="match status" value="1"/>
</dbReference>
<dbReference type="InterPro" id="IPR050384">
    <property type="entry name" value="Endophilin_SH3RF"/>
</dbReference>
<evidence type="ECO:0000256" key="1">
    <source>
        <dbReference type="ARBA" id="ARBA00022443"/>
    </source>
</evidence>
<dbReference type="WBParaSite" id="DME_0000578501-mRNA-1">
    <property type="protein sequence ID" value="DME_0000578501-mRNA-1"/>
    <property type="gene ID" value="DME_0000578501"/>
</dbReference>
<evidence type="ECO:0000313" key="6">
    <source>
        <dbReference type="Proteomes" id="UP000274756"/>
    </source>
</evidence>
<organism evidence="5 7">
    <name type="scientific">Dracunculus medinensis</name>
    <name type="common">Guinea worm</name>
    <dbReference type="NCBI Taxonomy" id="318479"/>
    <lineage>
        <taxon>Eukaryota</taxon>
        <taxon>Metazoa</taxon>
        <taxon>Ecdysozoa</taxon>
        <taxon>Nematoda</taxon>
        <taxon>Chromadorea</taxon>
        <taxon>Rhabditida</taxon>
        <taxon>Spirurina</taxon>
        <taxon>Dracunculoidea</taxon>
        <taxon>Dracunculidae</taxon>
        <taxon>Dracunculus</taxon>
    </lineage>
</organism>
<evidence type="ECO:0000313" key="4">
    <source>
        <dbReference type="EMBL" id="VDN50806.1"/>
    </source>
</evidence>
<accession>A0A0N4UEH8</accession>
<keyword evidence="6" id="KW-1185">Reference proteome</keyword>
<evidence type="ECO:0000313" key="7">
    <source>
        <dbReference type="WBParaSite" id="DME_0000578501-mRNA-1"/>
    </source>
</evidence>
<keyword evidence="1 2" id="KW-0728">SH3 domain</keyword>
<evidence type="ECO:0000256" key="2">
    <source>
        <dbReference type="PROSITE-ProRule" id="PRU00192"/>
    </source>
</evidence>
<proteinExistence type="predicted"/>
<dbReference type="SUPFAM" id="SSF50044">
    <property type="entry name" value="SH3-domain"/>
    <property type="match status" value="2"/>
</dbReference>
<dbReference type="PROSITE" id="PS50002">
    <property type="entry name" value="SH3"/>
    <property type="match status" value="2"/>
</dbReference>
<reference evidence="7" key="1">
    <citation type="submission" date="2017-02" db="UniProtKB">
        <authorList>
            <consortium name="WormBaseParasite"/>
        </authorList>
    </citation>
    <scope>IDENTIFICATION</scope>
</reference>
<sequence>MDEIVTGNVAKLVNRLSRDFSANRNSEINFRKSSNFAKIATVRFSYKGAHDDELDLEVDDVLEVIEDAEPGWMKGKLRSTGRVGLFPTNFVQTSTSELMKGRVFPGASISGKLDQENIHINFHEKNIPKNEEFDPRPQKEMARVLYTYKPCHDDELALQEVGAMVTIVSKTCADPGWYLAEIDGKEGLIPDNFVELIRPSTSITDAHRVAIIIIKNNFLLKFLLNEEGSIESHGNERLSHITINRPKQPNKRPPSTVFIKRVSFLKIFRS</sequence>
<dbReference type="Pfam" id="PF14604">
    <property type="entry name" value="SH3_9"/>
    <property type="match status" value="2"/>
</dbReference>
<evidence type="ECO:0000313" key="5">
    <source>
        <dbReference type="Proteomes" id="UP000038040"/>
    </source>
</evidence>
<gene>
    <name evidence="4" type="ORF">DME_LOCUS779</name>
</gene>
<dbReference type="InterPro" id="IPR036028">
    <property type="entry name" value="SH3-like_dom_sf"/>
</dbReference>
<dbReference type="AlphaFoldDB" id="A0A0N4UEH8"/>
<dbReference type="GO" id="GO:0007015">
    <property type="term" value="P:actin filament organization"/>
    <property type="evidence" value="ECO:0007669"/>
    <property type="project" value="TreeGrafter"/>
</dbReference>
<name>A0A0N4UEH8_DRAME</name>
<dbReference type="SMART" id="SM00326">
    <property type="entry name" value="SH3"/>
    <property type="match status" value="2"/>
</dbReference>
<dbReference type="InterPro" id="IPR001452">
    <property type="entry name" value="SH3_domain"/>
</dbReference>
<dbReference type="EMBL" id="UYYG01000008">
    <property type="protein sequence ID" value="VDN50806.1"/>
    <property type="molecule type" value="Genomic_DNA"/>
</dbReference>
<dbReference type="STRING" id="318479.A0A0N4UEH8"/>
<reference evidence="4 6" key="2">
    <citation type="submission" date="2018-11" db="EMBL/GenBank/DDBJ databases">
        <authorList>
            <consortium name="Pathogen Informatics"/>
        </authorList>
    </citation>
    <scope>NUCLEOTIDE SEQUENCE [LARGE SCALE GENOMIC DNA]</scope>
</reference>
<dbReference type="Proteomes" id="UP000274756">
    <property type="component" value="Unassembled WGS sequence"/>
</dbReference>
<dbReference type="GO" id="GO:0016477">
    <property type="term" value="P:cell migration"/>
    <property type="evidence" value="ECO:0007669"/>
    <property type="project" value="TreeGrafter"/>
</dbReference>
<feature type="domain" description="SH3" evidence="3">
    <location>
        <begin position="35"/>
        <end position="96"/>
    </location>
</feature>
<protein>
    <submittedName>
        <fullName evidence="7">SH3 domain-containing protein</fullName>
    </submittedName>
</protein>
<dbReference type="Proteomes" id="UP000038040">
    <property type="component" value="Unplaced"/>
</dbReference>
<dbReference type="Gene3D" id="2.30.30.40">
    <property type="entry name" value="SH3 Domains"/>
    <property type="match status" value="2"/>
</dbReference>
<dbReference type="OrthoDB" id="10255964at2759"/>
<feature type="domain" description="SH3" evidence="3">
    <location>
        <begin position="137"/>
        <end position="199"/>
    </location>
</feature>